<dbReference type="EMBL" id="LXMD01000021">
    <property type="protein sequence ID" value="OCG74588.1"/>
    <property type="molecule type" value="Genomic_DNA"/>
</dbReference>
<keyword evidence="2" id="KW-0732">Signal</keyword>
<feature type="chain" id="PRO_5008631934" description="DUF4853 domain-containing protein" evidence="2">
    <location>
        <begin position="21"/>
        <end position="210"/>
    </location>
</feature>
<sequence length="210" mass="22346">MRIRRAAAAVAIGAATIALASCGAPSYDVEAIDLGEPGEVTAAGTTPAFGEPGDDPVTEVVGFTVRDIIEREPSVWEQFGNSEEFEGDVPWAIIVQQTFTGEPFEAESWVEGADVDTESVWPLLENGDSAELLYIEFQDDDAIQEACGISFPSYDAETNTAMRCLLAAAPEGQKVVGALYDSTSAGGLSVPTLPGQEPENPYLEQPLVWQ</sequence>
<dbReference type="PROSITE" id="PS51257">
    <property type="entry name" value="PROKAR_LIPOPROTEIN"/>
    <property type="match status" value="1"/>
</dbReference>
<evidence type="ECO:0000256" key="2">
    <source>
        <dbReference type="SAM" id="SignalP"/>
    </source>
</evidence>
<evidence type="ECO:0000256" key="1">
    <source>
        <dbReference type="SAM" id="MobiDB-lite"/>
    </source>
</evidence>
<feature type="signal peptide" evidence="2">
    <location>
        <begin position="1"/>
        <end position="20"/>
    </location>
</feature>
<reference evidence="3 4" key="1">
    <citation type="submission" date="2016-05" db="EMBL/GenBank/DDBJ databases">
        <authorList>
            <person name="Lavstsen T."/>
            <person name="Jespersen J.S."/>
        </authorList>
    </citation>
    <scope>NUCLEOTIDE SEQUENCE [LARGE SCALE GENOMIC DNA]</scope>
    <source>
        <strain evidence="3 4">YLB-01</strain>
    </source>
</reference>
<dbReference type="Proteomes" id="UP000093355">
    <property type="component" value="Unassembled WGS sequence"/>
</dbReference>
<name>A0A1B9NDC4_9MICO</name>
<dbReference type="RefSeq" id="WP_067024464.1">
    <property type="nucleotide sequence ID" value="NZ_JRNY01000002.1"/>
</dbReference>
<organism evidence="3 4">
    <name type="scientific">Microbacterium sediminis</name>
    <dbReference type="NCBI Taxonomy" id="904291"/>
    <lineage>
        <taxon>Bacteria</taxon>
        <taxon>Bacillati</taxon>
        <taxon>Actinomycetota</taxon>
        <taxon>Actinomycetes</taxon>
        <taxon>Micrococcales</taxon>
        <taxon>Microbacteriaceae</taxon>
        <taxon>Microbacterium</taxon>
    </lineage>
</organism>
<comment type="caution">
    <text evidence="3">The sequence shown here is derived from an EMBL/GenBank/DDBJ whole genome shotgun (WGS) entry which is preliminary data.</text>
</comment>
<feature type="region of interest" description="Disordered" evidence="1">
    <location>
        <begin position="189"/>
        <end position="210"/>
    </location>
</feature>
<evidence type="ECO:0000313" key="4">
    <source>
        <dbReference type="Proteomes" id="UP000093355"/>
    </source>
</evidence>
<evidence type="ECO:0008006" key="5">
    <source>
        <dbReference type="Google" id="ProtNLM"/>
    </source>
</evidence>
<protein>
    <recommendedName>
        <fullName evidence="5">DUF4853 domain-containing protein</fullName>
    </recommendedName>
</protein>
<accession>A0A1B9NDC4</accession>
<dbReference type="AlphaFoldDB" id="A0A1B9NDC4"/>
<proteinExistence type="predicted"/>
<evidence type="ECO:0000313" key="3">
    <source>
        <dbReference type="EMBL" id="OCG74588.1"/>
    </source>
</evidence>
<keyword evidence="4" id="KW-1185">Reference proteome</keyword>
<gene>
    <name evidence="3" type="ORF">A7J15_03355</name>
</gene>
<dbReference type="STRING" id="904291.A7J15_03355"/>